<comment type="caution">
    <text evidence="1">The sequence shown here is derived from an EMBL/GenBank/DDBJ whole genome shotgun (WGS) entry which is preliminary data.</text>
</comment>
<proteinExistence type="predicted"/>
<accession>A0AAD2VP58</accession>
<reference evidence="1" key="1">
    <citation type="submission" date="2023-10" db="EMBL/GenBank/DDBJ databases">
        <authorList>
            <consortium name="Clinical and Environmental Microbiology Branch: Whole genome sequencing antimicrobial resistance pathogens in the healthcare setting"/>
        </authorList>
    </citation>
    <scope>NUCLEOTIDE SEQUENCE</scope>
    <source>
        <strain evidence="1">2020QW-00022</strain>
    </source>
</reference>
<dbReference type="AlphaFoldDB" id="A0AAD2VP58"/>
<name>A0AAD2VP58_PRORE</name>
<gene>
    <name evidence="2" type="ORF">M0K77_000317</name>
    <name evidence="1" type="ORF">M0K77_RS01585</name>
</gene>
<sequence>MKVQLVNGPCEGVWAQVKLNDEGMPPSTYIAELPAVCNDVHVDGIIEPFNIAPDKFVYELQVTVRNDEPPHFEYRFPER</sequence>
<dbReference type="EMBL" id="ABEXCJ040000001">
    <property type="protein sequence ID" value="ELR5215880.1"/>
    <property type="molecule type" value="Genomic_DNA"/>
</dbReference>
<organism evidence="1">
    <name type="scientific">Providencia rettgeri</name>
    <dbReference type="NCBI Taxonomy" id="587"/>
    <lineage>
        <taxon>Bacteria</taxon>
        <taxon>Pseudomonadati</taxon>
        <taxon>Pseudomonadota</taxon>
        <taxon>Gammaproteobacteria</taxon>
        <taxon>Enterobacterales</taxon>
        <taxon>Morganellaceae</taxon>
        <taxon>Providencia</taxon>
    </lineage>
</organism>
<dbReference type="EMBL" id="ABEXCJ050000001">
    <property type="protein sequence ID" value="EMR4588067.1"/>
    <property type="molecule type" value="Genomic_DNA"/>
</dbReference>
<protein>
    <submittedName>
        <fullName evidence="1">Uncharacterized protein</fullName>
    </submittedName>
</protein>
<evidence type="ECO:0000313" key="2">
    <source>
        <dbReference type="EMBL" id="EMR4588067.1"/>
    </source>
</evidence>
<dbReference type="RefSeq" id="WP_129467049.1">
    <property type="nucleotide sequence ID" value="NZ_JAGKLI010000013.1"/>
</dbReference>
<evidence type="ECO:0000313" key="1">
    <source>
        <dbReference type="EMBL" id="ELR5215880.1"/>
    </source>
</evidence>